<dbReference type="SUPFAM" id="SSF81296">
    <property type="entry name" value="E set domains"/>
    <property type="match status" value="1"/>
</dbReference>
<evidence type="ECO:0000259" key="1">
    <source>
        <dbReference type="Pfam" id="PF01833"/>
    </source>
</evidence>
<dbReference type="InterPro" id="IPR002909">
    <property type="entry name" value="IPT_dom"/>
</dbReference>
<feature type="domain" description="IPT/TIG" evidence="1">
    <location>
        <begin position="218"/>
        <end position="294"/>
    </location>
</feature>
<dbReference type="CDD" id="cd00102">
    <property type="entry name" value="IPT"/>
    <property type="match status" value="1"/>
</dbReference>
<dbReference type="PATRIC" id="fig|1434109.4.peg.1741"/>
<dbReference type="HOGENOM" id="CLU_926251_0_0_2"/>
<dbReference type="EMBL" id="CP009526">
    <property type="protein sequence ID" value="AKB50638.1"/>
    <property type="molecule type" value="Genomic_DNA"/>
</dbReference>
<dbReference type="GeneID" id="25419146"/>
<dbReference type="InterPro" id="IPR013783">
    <property type="entry name" value="Ig-like_fold"/>
</dbReference>
<proteinExistence type="predicted"/>
<evidence type="ECO:0000313" key="3">
    <source>
        <dbReference type="Proteomes" id="UP000033038"/>
    </source>
</evidence>
<name>A0A0E3QKI1_METBA</name>
<sequence>MKIRLTNRTHASEIKPARPKSERFFACLLLTLLLFGLLTSPAIAKTNWDISPSHPNVGDTLKLTGTASPEEELGADISFKKELPVTEGRYQYLLEEIRIPYGKNNLFTVTGKGVENLDVSVKKLIWIKLSSDASGGTATISQGHVPPLTYKILISGDALSKASSVKLTVTASQTITADSNGNFEFNYDTSALPAGKYVVTIGNKAKTIELGSGNQNAPAISSISPSKGPSGEQVTITGTGFYGATGVYFGGKKASYYSIQGGTKIVVPAPKGSGTVQVTVNSENGKSNSVSYTYTSPKIS</sequence>
<dbReference type="Proteomes" id="UP000033038">
    <property type="component" value="Chromosome"/>
</dbReference>
<dbReference type="Gene3D" id="2.60.40.10">
    <property type="entry name" value="Immunoglobulins"/>
    <property type="match status" value="1"/>
</dbReference>
<dbReference type="KEGG" id="mbw:MSBRW_1385"/>
<dbReference type="AlphaFoldDB" id="A0A0E3QKI1"/>
<protein>
    <recommendedName>
        <fullName evidence="1">IPT/TIG domain-containing protein</fullName>
    </recommendedName>
</protein>
<dbReference type="InterPro" id="IPR014756">
    <property type="entry name" value="Ig_E-set"/>
</dbReference>
<dbReference type="RefSeq" id="WP_011308264.1">
    <property type="nucleotide sequence ID" value="NZ_CP009526.1"/>
</dbReference>
<reference evidence="2 3" key="1">
    <citation type="submission" date="2014-07" db="EMBL/GenBank/DDBJ databases">
        <title>Methanogenic archaea and the global carbon cycle.</title>
        <authorList>
            <person name="Henriksen J.R."/>
            <person name="Luke J."/>
            <person name="Reinhart S."/>
            <person name="Benedict M.N."/>
            <person name="Youngblut N.D."/>
            <person name="Metcalf M.E."/>
            <person name="Whitaker R.J."/>
            <person name="Metcalf W.W."/>
        </authorList>
    </citation>
    <scope>NUCLEOTIDE SEQUENCE [LARGE SCALE GENOMIC DNA]</scope>
    <source>
        <strain evidence="2 3">Wiesmoor</strain>
    </source>
</reference>
<gene>
    <name evidence="2" type="ORF">MSBRW_1385</name>
</gene>
<accession>A0A0E3QKI1</accession>
<dbReference type="Pfam" id="PF01833">
    <property type="entry name" value="TIG"/>
    <property type="match status" value="1"/>
</dbReference>
<organism evidence="2 3">
    <name type="scientific">Methanosarcina barkeri str. Wiesmoor</name>
    <dbReference type="NCBI Taxonomy" id="1434109"/>
    <lineage>
        <taxon>Archaea</taxon>
        <taxon>Methanobacteriati</taxon>
        <taxon>Methanobacteriota</taxon>
        <taxon>Stenosarchaea group</taxon>
        <taxon>Methanomicrobia</taxon>
        <taxon>Methanosarcinales</taxon>
        <taxon>Methanosarcinaceae</taxon>
        <taxon>Methanosarcina</taxon>
    </lineage>
</organism>
<evidence type="ECO:0000313" key="2">
    <source>
        <dbReference type="EMBL" id="AKB50638.1"/>
    </source>
</evidence>